<gene>
    <name evidence="2" type="ORF">EQM13_16745</name>
</gene>
<name>A0A410QGW8_9FIRM</name>
<keyword evidence="3" id="KW-1185">Reference proteome</keyword>
<evidence type="ECO:0000313" key="3">
    <source>
        <dbReference type="Proteomes" id="UP000287969"/>
    </source>
</evidence>
<feature type="transmembrane region" description="Helical" evidence="1">
    <location>
        <begin position="37"/>
        <end position="56"/>
    </location>
</feature>
<dbReference type="EMBL" id="CP035282">
    <property type="protein sequence ID" value="QAT63098.1"/>
    <property type="molecule type" value="Genomic_DNA"/>
</dbReference>
<sequence length="130" mass="15664">MNWLRRVMLGRYGPDQLSIALMILYMVLSLLSRFTNVYVLSVISLIPLVFCFFRMFSKNIQKRYQENNIFMGYYNKVKYGFYNKRDRIRDMKIYKYYKCPNCSNKLRVPRGKGKICITCPSCKTKFIKRT</sequence>
<evidence type="ECO:0000313" key="2">
    <source>
        <dbReference type="EMBL" id="QAT63098.1"/>
    </source>
</evidence>
<dbReference type="OrthoDB" id="3174166at2"/>
<accession>A0A410QGW8</accession>
<protein>
    <recommendedName>
        <fullName evidence="4">Zn-finger containing protein</fullName>
    </recommendedName>
</protein>
<dbReference type="RefSeq" id="WP_071139327.1">
    <property type="nucleotide sequence ID" value="NZ_CP035282.1"/>
</dbReference>
<dbReference type="KEGG" id="spoa:EQM13_16745"/>
<dbReference type="AlphaFoldDB" id="A0A410QGW8"/>
<keyword evidence="1" id="KW-1133">Transmembrane helix</keyword>
<evidence type="ECO:0000256" key="1">
    <source>
        <dbReference type="SAM" id="Phobius"/>
    </source>
</evidence>
<organism evidence="2 3">
    <name type="scientific">Acidilutibacter cellobiosedens</name>
    <dbReference type="NCBI Taxonomy" id="2507161"/>
    <lineage>
        <taxon>Bacteria</taxon>
        <taxon>Bacillati</taxon>
        <taxon>Bacillota</taxon>
        <taxon>Tissierellia</taxon>
        <taxon>Tissierellales</taxon>
        <taxon>Acidilutibacteraceae</taxon>
        <taxon>Acidilutibacter</taxon>
    </lineage>
</organism>
<keyword evidence="1" id="KW-0472">Membrane</keyword>
<dbReference type="Proteomes" id="UP000287969">
    <property type="component" value="Chromosome"/>
</dbReference>
<reference evidence="3" key="1">
    <citation type="submission" date="2019-01" db="EMBL/GenBank/DDBJ databases">
        <title>Draft genomes of a novel of Sporanaerobacter strains.</title>
        <authorList>
            <person name="Ma S."/>
        </authorList>
    </citation>
    <scope>NUCLEOTIDE SEQUENCE [LARGE SCALE GENOMIC DNA]</scope>
    <source>
        <strain evidence="3">NJN-17</strain>
    </source>
</reference>
<proteinExistence type="predicted"/>
<feature type="transmembrane region" description="Helical" evidence="1">
    <location>
        <begin position="12"/>
        <end position="31"/>
    </location>
</feature>
<keyword evidence="1" id="KW-0812">Transmembrane</keyword>
<evidence type="ECO:0008006" key="4">
    <source>
        <dbReference type="Google" id="ProtNLM"/>
    </source>
</evidence>